<dbReference type="PANTHER" id="PTHR36154">
    <property type="entry name" value="DNA-BINDING TRANSCRIPTIONAL ACTIVATOR ALPA"/>
    <property type="match status" value="1"/>
</dbReference>
<keyword evidence="2" id="KW-1185">Reference proteome</keyword>
<protein>
    <submittedName>
        <fullName evidence="1">Prophage regulatory protein</fullName>
    </submittedName>
</protein>
<gene>
    <name evidence="1" type="ORF">MSZNOR_2143</name>
</gene>
<dbReference type="EMBL" id="OX458333">
    <property type="protein sequence ID" value="CAI8831001.1"/>
    <property type="molecule type" value="Genomic_DNA"/>
</dbReference>
<dbReference type="Proteomes" id="UP001162030">
    <property type="component" value="Chromosome"/>
</dbReference>
<dbReference type="InterPro" id="IPR052931">
    <property type="entry name" value="Prophage_regulatory_activator"/>
</dbReference>
<reference evidence="1 2" key="1">
    <citation type="submission" date="2023-03" db="EMBL/GenBank/DDBJ databases">
        <authorList>
            <person name="Pearce D."/>
        </authorList>
    </citation>
    <scope>NUCLEOTIDE SEQUENCE [LARGE SCALE GENOMIC DNA]</scope>
    <source>
        <strain evidence="1">Msz</strain>
    </source>
</reference>
<evidence type="ECO:0000313" key="2">
    <source>
        <dbReference type="Proteomes" id="UP001162030"/>
    </source>
</evidence>
<dbReference type="InterPro" id="IPR010260">
    <property type="entry name" value="AlpA"/>
</dbReference>
<dbReference type="RefSeq" id="WP_317963964.1">
    <property type="nucleotide sequence ID" value="NZ_OX458333.1"/>
</dbReference>
<organism evidence="1 2">
    <name type="scientific">Methylocaldum szegediense</name>
    <dbReference type="NCBI Taxonomy" id="73780"/>
    <lineage>
        <taxon>Bacteria</taxon>
        <taxon>Pseudomonadati</taxon>
        <taxon>Pseudomonadota</taxon>
        <taxon>Gammaproteobacteria</taxon>
        <taxon>Methylococcales</taxon>
        <taxon>Methylococcaceae</taxon>
        <taxon>Methylocaldum</taxon>
    </lineage>
</organism>
<sequence>MRLYRIKHVNEITALSRSTIYRLIAAKKFPRPIHPSPGTAAWLDQDIYAWLDRQRNQHQQKQQA</sequence>
<name>A0ABM9I1N4_9GAMM</name>
<accession>A0ABM9I1N4</accession>
<dbReference type="PANTHER" id="PTHR36154:SF1">
    <property type="entry name" value="DNA-BINDING TRANSCRIPTIONAL ACTIVATOR ALPA"/>
    <property type="match status" value="1"/>
</dbReference>
<dbReference type="Gene3D" id="1.10.238.160">
    <property type="match status" value="1"/>
</dbReference>
<dbReference type="Pfam" id="PF05930">
    <property type="entry name" value="Phage_AlpA"/>
    <property type="match status" value="1"/>
</dbReference>
<evidence type="ECO:0000313" key="1">
    <source>
        <dbReference type="EMBL" id="CAI8831001.1"/>
    </source>
</evidence>
<proteinExistence type="predicted"/>